<name>A0ABM7SNP5_9MYCO</name>
<feature type="domain" description="HTH tetR-type" evidence="4">
    <location>
        <begin position="33"/>
        <end position="93"/>
    </location>
</feature>
<reference evidence="5 6" key="2">
    <citation type="submission" date="2021-07" db="EMBL/GenBank/DDBJ databases">
        <authorList>
            <person name="Matsumoto Y."/>
            <person name="Motooka D."/>
            <person name="Nakamura S."/>
        </authorList>
    </citation>
    <scope>NUCLEOTIDE SEQUENCE [LARGE SCALE GENOMIC DNA]</scope>
    <source>
        <strain evidence="5 6">TY59</strain>
    </source>
</reference>
<keyword evidence="1 2" id="KW-0238">DNA-binding</keyword>
<reference evidence="5 6" key="1">
    <citation type="submission" date="2021-07" db="EMBL/GenBank/DDBJ databases">
        <title>Complete genome sequence of nontuberculous Mycobacterium sp. TY59.</title>
        <authorList>
            <person name="Fukushima K."/>
        </authorList>
    </citation>
    <scope>NUCLEOTIDE SEQUENCE [LARGE SCALE GENOMIC DNA]</scope>
    <source>
        <strain evidence="5 6">TY59</strain>
    </source>
</reference>
<dbReference type="InterPro" id="IPR036271">
    <property type="entry name" value="Tet_transcr_reg_TetR-rel_C_sf"/>
</dbReference>
<dbReference type="InterPro" id="IPR001647">
    <property type="entry name" value="HTH_TetR"/>
</dbReference>
<dbReference type="SUPFAM" id="SSF46689">
    <property type="entry name" value="Homeodomain-like"/>
    <property type="match status" value="1"/>
</dbReference>
<dbReference type="InterPro" id="IPR041490">
    <property type="entry name" value="KstR2_TetR_C"/>
</dbReference>
<evidence type="ECO:0000259" key="4">
    <source>
        <dbReference type="PROSITE" id="PS50977"/>
    </source>
</evidence>
<dbReference type="PANTHER" id="PTHR30055:SF146">
    <property type="entry name" value="HTH-TYPE TRANSCRIPTIONAL DUAL REGULATOR CECR"/>
    <property type="match status" value="1"/>
</dbReference>
<dbReference type="InterPro" id="IPR023772">
    <property type="entry name" value="DNA-bd_HTH_TetR-type_CS"/>
</dbReference>
<dbReference type="EMBL" id="AP024828">
    <property type="protein sequence ID" value="BCZ21993.1"/>
    <property type="molecule type" value="Genomic_DNA"/>
</dbReference>
<evidence type="ECO:0000313" key="5">
    <source>
        <dbReference type="EMBL" id="BCZ21993.1"/>
    </source>
</evidence>
<sequence length="256" mass="28006">MAKATETASGSGAREAARDGNAQSPPAASMRKELVENQMYETAAKLFAERGFAGTSLQDIADAMGITRPALYYYVKSKEDLLSRLVTEITAGNTAQIVRVTTNKTIDPVQKLSKVAYLMAHNRALHPTRFLLLARSEAELPEDLAKVHETTKRKMLRNLIEVIQAGIDAGQFRPVNPRIAALAVIGMCNWVAWWFHEDDPASADQVATDVADMAVASVLQAENRVTAATGPRAALSLLRQDVAYLERLLDDADKKR</sequence>
<organism evidence="5 6">
    <name type="scientific">Mycobacterium senriense</name>
    <dbReference type="NCBI Taxonomy" id="2775496"/>
    <lineage>
        <taxon>Bacteria</taxon>
        <taxon>Bacillati</taxon>
        <taxon>Actinomycetota</taxon>
        <taxon>Actinomycetes</taxon>
        <taxon>Mycobacteriales</taxon>
        <taxon>Mycobacteriaceae</taxon>
        <taxon>Mycobacterium</taxon>
        <taxon>Mycobacterium avium complex (MAC)</taxon>
    </lineage>
</organism>
<proteinExistence type="predicted"/>
<feature type="region of interest" description="Disordered" evidence="3">
    <location>
        <begin position="1"/>
        <end position="27"/>
    </location>
</feature>
<dbReference type="Gene3D" id="1.10.10.60">
    <property type="entry name" value="Homeodomain-like"/>
    <property type="match status" value="1"/>
</dbReference>
<dbReference type="PROSITE" id="PS01081">
    <property type="entry name" value="HTH_TETR_1"/>
    <property type="match status" value="1"/>
</dbReference>
<feature type="compositionally biased region" description="Polar residues" evidence="3">
    <location>
        <begin position="1"/>
        <end position="10"/>
    </location>
</feature>
<evidence type="ECO:0000256" key="3">
    <source>
        <dbReference type="SAM" id="MobiDB-lite"/>
    </source>
</evidence>
<protein>
    <submittedName>
        <fullName evidence="5">Transcriptional regulator, TetR family protein</fullName>
    </submittedName>
</protein>
<evidence type="ECO:0000313" key="6">
    <source>
        <dbReference type="Proteomes" id="UP000826012"/>
    </source>
</evidence>
<keyword evidence="6" id="KW-1185">Reference proteome</keyword>
<dbReference type="PROSITE" id="PS50977">
    <property type="entry name" value="HTH_TETR_2"/>
    <property type="match status" value="1"/>
</dbReference>
<dbReference type="RefSeq" id="WP_221045377.1">
    <property type="nucleotide sequence ID" value="NZ_AP024828.1"/>
</dbReference>
<feature type="DNA-binding region" description="H-T-H motif" evidence="2">
    <location>
        <begin position="56"/>
        <end position="75"/>
    </location>
</feature>
<evidence type="ECO:0000256" key="2">
    <source>
        <dbReference type="PROSITE-ProRule" id="PRU00335"/>
    </source>
</evidence>
<evidence type="ECO:0000256" key="1">
    <source>
        <dbReference type="ARBA" id="ARBA00023125"/>
    </source>
</evidence>
<dbReference type="Gene3D" id="1.10.357.10">
    <property type="entry name" value="Tetracycline Repressor, domain 2"/>
    <property type="match status" value="1"/>
</dbReference>
<dbReference type="PRINTS" id="PR00455">
    <property type="entry name" value="HTHTETR"/>
</dbReference>
<accession>A0ABM7SNP5</accession>
<dbReference type="InterPro" id="IPR009057">
    <property type="entry name" value="Homeodomain-like_sf"/>
</dbReference>
<gene>
    <name evidence="5" type="ORF">MTY59_18480</name>
</gene>
<dbReference type="SUPFAM" id="SSF48498">
    <property type="entry name" value="Tetracyclin repressor-like, C-terminal domain"/>
    <property type="match status" value="1"/>
</dbReference>
<dbReference type="PANTHER" id="PTHR30055">
    <property type="entry name" value="HTH-TYPE TRANSCRIPTIONAL REGULATOR RUTR"/>
    <property type="match status" value="1"/>
</dbReference>
<dbReference type="InterPro" id="IPR050109">
    <property type="entry name" value="HTH-type_TetR-like_transc_reg"/>
</dbReference>
<dbReference type="Proteomes" id="UP000826012">
    <property type="component" value="Chromosome"/>
</dbReference>
<dbReference type="Pfam" id="PF00440">
    <property type="entry name" value="TetR_N"/>
    <property type="match status" value="1"/>
</dbReference>
<dbReference type="Pfam" id="PF17932">
    <property type="entry name" value="TetR_C_24"/>
    <property type="match status" value="1"/>
</dbReference>